<dbReference type="EMBL" id="BMFJ01000001">
    <property type="protein sequence ID" value="GGE34544.1"/>
    <property type="molecule type" value="Genomic_DNA"/>
</dbReference>
<gene>
    <name evidence="2" type="ORF">GCM10011360_23030</name>
</gene>
<dbReference type="Proteomes" id="UP000612855">
    <property type="component" value="Unassembled WGS sequence"/>
</dbReference>
<evidence type="ECO:0000313" key="3">
    <source>
        <dbReference type="Proteomes" id="UP000612855"/>
    </source>
</evidence>
<feature type="signal peptide" evidence="1">
    <location>
        <begin position="1"/>
        <end position="24"/>
    </location>
</feature>
<evidence type="ECO:0008006" key="4">
    <source>
        <dbReference type="Google" id="ProtNLM"/>
    </source>
</evidence>
<proteinExistence type="predicted"/>
<keyword evidence="1" id="KW-0732">Signal</keyword>
<evidence type="ECO:0000256" key="1">
    <source>
        <dbReference type="SAM" id="SignalP"/>
    </source>
</evidence>
<name>A0A917A9B9_9RHOB</name>
<evidence type="ECO:0000313" key="2">
    <source>
        <dbReference type="EMBL" id="GGE34544.1"/>
    </source>
</evidence>
<comment type="caution">
    <text evidence="2">The sequence shown here is derived from an EMBL/GenBank/DDBJ whole genome shotgun (WGS) entry which is preliminary data.</text>
</comment>
<organism evidence="2 3">
    <name type="scientific">Primorskyibacter flagellatus</name>
    <dbReference type="NCBI Taxonomy" id="1387277"/>
    <lineage>
        <taxon>Bacteria</taxon>
        <taxon>Pseudomonadati</taxon>
        <taxon>Pseudomonadota</taxon>
        <taxon>Alphaproteobacteria</taxon>
        <taxon>Rhodobacterales</taxon>
        <taxon>Roseobacteraceae</taxon>
        <taxon>Primorskyibacter</taxon>
    </lineage>
</organism>
<reference evidence="3" key="1">
    <citation type="journal article" date="2019" name="Int. J. Syst. Evol. Microbiol.">
        <title>The Global Catalogue of Microorganisms (GCM) 10K type strain sequencing project: providing services to taxonomists for standard genome sequencing and annotation.</title>
        <authorList>
            <consortium name="The Broad Institute Genomics Platform"/>
            <consortium name="The Broad Institute Genome Sequencing Center for Infectious Disease"/>
            <person name="Wu L."/>
            <person name="Ma J."/>
        </authorList>
    </citation>
    <scope>NUCLEOTIDE SEQUENCE [LARGE SCALE GENOMIC DNA]</scope>
    <source>
        <strain evidence="3">CGMCC 1.12664</strain>
    </source>
</reference>
<accession>A0A917A9B9</accession>
<feature type="chain" id="PRO_5036697079" description="AAA+ family ATPase" evidence="1">
    <location>
        <begin position="25"/>
        <end position="130"/>
    </location>
</feature>
<keyword evidence="3" id="KW-1185">Reference proteome</keyword>
<dbReference type="AlphaFoldDB" id="A0A917A9B9"/>
<sequence length="130" mass="14559">MPYIPIMKRIVLIVALAMPLPATAQDAAPAPEEEGPSLMERGARMFFRGLMEDVDPALESLRDLAEDAGPAMQNFLREMGPALQDLVERVDDFANYHPPEMLPNGDIILRRKTPEEMRDMPETPDGEIEL</sequence>
<protein>
    <recommendedName>
        <fullName evidence="4">AAA+ family ATPase</fullName>
    </recommendedName>
</protein>